<dbReference type="Pfam" id="PF13727">
    <property type="entry name" value="CoA_binding_3"/>
    <property type="match status" value="1"/>
</dbReference>
<keyword evidence="10" id="KW-1185">Reference proteome</keyword>
<evidence type="ECO:0000256" key="6">
    <source>
        <dbReference type="ARBA" id="ARBA00023136"/>
    </source>
</evidence>
<keyword evidence="5 7" id="KW-1133">Transmembrane helix</keyword>
<evidence type="ECO:0000256" key="2">
    <source>
        <dbReference type="ARBA" id="ARBA00006464"/>
    </source>
</evidence>
<dbReference type="Gene3D" id="3.40.50.720">
    <property type="entry name" value="NAD(P)-binding Rossmann-like Domain"/>
    <property type="match status" value="1"/>
</dbReference>
<reference evidence="9 10" key="1">
    <citation type="submission" date="2015-07" db="EMBL/GenBank/DDBJ databases">
        <title>Genome sequence of Levilinea saccharolytica DSM 16555.</title>
        <authorList>
            <person name="Hemp J."/>
            <person name="Ward L.M."/>
            <person name="Pace L.A."/>
            <person name="Fischer W.W."/>
        </authorList>
    </citation>
    <scope>NUCLEOTIDE SEQUENCE [LARGE SCALE GENOMIC DNA]</scope>
    <source>
        <strain evidence="9 10">KIBI-1</strain>
    </source>
</reference>
<keyword evidence="4 7" id="KW-0812">Transmembrane</keyword>
<dbReference type="GO" id="GO:0016780">
    <property type="term" value="F:phosphotransferase activity, for other substituted phosphate groups"/>
    <property type="evidence" value="ECO:0007669"/>
    <property type="project" value="TreeGrafter"/>
</dbReference>
<dbReference type="Pfam" id="PF02397">
    <property type="entry name" value="Bac_transf"/>
    <property type="match status" value="1"/>
</dbReference>
<feature type="transmembrane region" description="Helical" evidence="7">
    <location>
        <begin position="292"/>
        <end position="315"/>
    </location>
</feature>
<dbReference type="STRING" id="229921.ADN01_02365"/>
<feature type="domain" description="Bacterial sugar transferase" evidence="8">
    <location>
        <begin position="287"/>
        <end position="470"/>
    </location>
</feature>
<evidence type="ECO:0000313" key="9">
    <source>
        <dbReference type="EMBL" id="KPL90701.1"/>
    </source>
</evidence>
<sequence>MSTVKHTNKPFLWRLPPAERRVVLILGDLVVSGLALLISLYFWGARDNWLDFSLTFLLERPPFWFYLLPVGWFLLLVELYDLRRAGRRKDTLAGVALAALAGLGVYLLVFFLSPKGSLPRFSVAVFIIAETVLTLVWRFTYISVFSAPQFLRRVLIVGAGRAGSTLAAVIKEIWPPPFYLTGLIDDDPQKIGTEVAKVPVLGGSRDLMRIVQEQQITDLILAISGEMKEDLFEALINAEEKGLTVKTMPIVYEELLGRVPIFLLQSDWILRSFFDHVHASEFYEALKRLLDIVGSLVGGLFFLLFLPVGALAILLDDGFPIFYTQERLGKSGDVYKIIKFRTMRKDAERDGRARMATENDQRVTWVGRIMRKSHLDELPQFINVLRGDMSLVGPRAERPELVDELQEHVPFYRARLLVKPGLTGWAQVNFGYASNVADTGVKLEYDLYYIKHRNLLLDFLILVRTVGTVIGLRGQ</sequence>
<dbReference type="InterPro" id="IPR036291">
    <property type="entry name" value="NAD(P)-bd_dom_sf"/>
</dbReference>
<evidence type="ECO:0000256" key="7">
    <source>
        <dbReference type="SAM" id="Phobius"/>
    </source>
</evidence>
<feature type="transmembrane region" description="Helical" evidence="7">
    <location>
        <begin position="92"/>
        <end position="112"/>
    </location>
</feature>
<feature type="transmembrane region" description="Helical" evidence="7">
    <location>
        <begin position="63"/>
        <end position="80"/>
    </location>
</feature>
<evidence type="ECO:0000256" key="3">
    <source>
        <dbReference type="ARBA" id="ARBA00022679"/>
    </source>
</evidence>
<keyword evidence="3" id="KW-0808">Transferase</keyword>
<dbReference type="InterPro" id="IPR017475">
    <property type="entry name" value="EPS_sugar_tfrase"/>
</dbReference>
<evidence type="ECO:0000259" key="8">
    <source>
        <dbReference type="Pfam" id="PF02397"/>
    </source>
</evidence>
<dbReference type="RefSeq" id="WP_062418705.1">
    <property type="nucleotide sequence ID" value="NZ_DF967974.1"/>
</dbReference>
<comment type="caution">
    <text evidence="9">The sequence shown here is derived from an EMBL/GenBank/DDBJ whole genome shotgun (WGS) entry which is preliminary data.</text>
</comment>
<dbReference type="GO" id="GO:0016020">
    <property type="term" value="C:membrane"/>
    <property type="evidence" value="ECO:0007669"/>
    <property type="project" value="UniProtKB-SubCell"/>
</dbReference>
<dbReference type="PANTHER" id="PTHR30576:SF0">
    <property type="entry name" value="UNDECAPRENYL-PHOSPHATE N-ACETYLGALACTOSAMINYL 1-PHOSPHATE TRANSFERASE-RELATED"/>
    <property type="match status" value="1"/>
</dbReference>
<comment type="subcellular location">
    <subcellularLocation>
        <location evidence="1">Membrane</location>
        <topology evidence="1">Multi-pass membrane protein</topology>
    </subcellularLocation>
</comment>
<feature type="transmembrane region" description="Helical" evidence="7">
    <location>
        <begin position="118"/>
        <end position="138"/>
    </location>
</feature>
<accession>A0A0P6YBM5</accession>
<evidence type="ECO:0000313" key="10">
    <source>
        <dbReference type="Proteomes" id="UP000050501"/>
    </source>
</evidence>
<name>A0A0P6YBM5_9CHLR</name>
<evidence type="ECO:0000256" key="1">
    <source>
        <dbReference type="ARBA" id="ARBA00004141"/>
    </source>
</evidence>
<dbReference type="Proteomes" id="UP000050501">
    <property type="component" value="Unassembled WGS sequence"/>
</dbReference>
<dbReference type="AlphaFoldDB" id="A0A0P6YBM5"/>
<dbReference type="InterPro" id="IPR003362">
    <property type="entry name" value="Bact_transf"/>
</dbReference>
<evidence type="ECO:0000256" key="4">
    <source>
        <dbReference type="ARBA" id="ARBA00022692"/>
    </source>
</evidence>
<dbReference type="OrthoDB" id="9795351at2"/>
<feature type="transmembrane region" description="Helical" evidence="7">
    <location>
        <begin position="21"/>
        <end position="43"/>
    </location>
</feature>
<comment type="similarity">
    <text evidence="2">Belongs to the bacterial sugar transferase family.</text>
</comment>
<keyword evidence="6 7" id="KW-0472">Membrane</keyword>
<dbReference type="EMBL" id="LGCM01000010">
    <property type="protein sequence ID" value="KPL90701.1"/>
    <property type="molecule type" value="Genomic_DNA"/>
</dbReference>
<organism evidence="9 10">
    <name type="scientific">Levilinea saccharolytica</name>
    <dbReference type="NCBI Taxonomy" id="229921"/>
    <lineage>
        <taxon>Bacteria</taxon>
        <taxon>Bacillati</taxon>
        <taxon>Chloroflexota</taxon>
        <taxon>Anaerolineae</taxon>
        <taxon>Anaerolineales</taxon>
        <taxon>Anaerolineaceae</taxon>
        <taxon>Levilinea</taxon>
    </lineage>
</organism>
<dbReference type="SUPFAM" id="SSF51735">
    <property type="entry name" value="NAD(P)-binding Rossmann-fold domains"/>
    <property type="match status" value="1"/>
</dbReference>
<proteinExistence type="inferred from homology"/>
<protein>
    <recommendedName>
        <fullName evidence="8">Bacterial sugar transferase domain-containing protein</fullName>
    </recommendedName>
</protein>
<gene>
    <name evidence="9" type="ORF">ADN01_02365</name>
</gene>
<dbReference type="PANTHER" id="PTHR30576">
    <property type="entry name" value="COLANIC BIOSYNTHESIS UDP-GLUCOSE LIPID CARRIER TRANSFERASE"/>
    <property type="match status" value="1"/>
</dbReference>
<dbReference type="NCBIfam" id="TIGR03025">
    <property type="entry name" value="EPS_sugtrans"/>
    <property type="match status" value="1"/>
</dbReference>
<evidence type="ECO:0000256" key="5">
    <source>
        <dbReference type="ARBA" id="ARBA00022989"/>
    </source>
</evidence>